<dbReference type="EMBL" id="AWGB01000080">
    <property type="protein sequence ID" value="ESQ82099.1"/>
    <property type="molecule type" value="Genomic_DNA"/>
</dbReference>
<dbReference type="PATRIC" id="fig|1121022.4.peg.4344"/>
<name>V4P4Q6_9CAUL</name>
<feature type="chain" id="PRO_5004723286" evidence="1">
    <location>
        <begin position="33"/>
        <end position="140"/>
    </location>
</feature>
<protein>
    <submittedName>
        <fullName evidence="2">Uncharacterized protein</fullName>
    </submittedName>
</protein>
<sequence length="140" mass="15025">MQRPATSWLSRLWAFTALLCTVAILNASFASAQSSLFIMEHQAKGDIKLADGGWLSACDGSKESCVGHTDAPDVHDAADMMDLNHHHHFNENPSGTLSNMDVSVPFPAVASVILRPDVTKSLAGQFPASIDQPPRGLSRI</sequence>
<gene>
    <name evidence="2" type="ORF">ABENE_21200</name>
</gene>
<dbReference type="Proteomes" id="UP000017837">
    <property type="component" value="Unassembled WGS sequence"/>
</dbReference>
<evidence type="ECO:0000313" key="3">
    <source>
        <dbReference type="Proteomes" id="UP000017837"/>
    </source>
</evidence>
<feature type="signal peptide" evidence="1">
    <location>
        <begin position="1"/>
        <end position="32"/>
    </location>
</feature>
<evidence type="ECO:0000313" key="2">
    <source>
        <dbReference type="EMBL" id="ESQ82099.1"/>
    </source>
</evidence>
<keyword evidence="1" id="KW-0732">Signal</keyword>
<keyword evidence="3" id="KW-1185">Reference proteome</keyword>
<organism evidence="2 3">
    <name type="scientific">Asticcacaulis benevestitus DSM 16100 = ATCC BAA-896</name>
    <dbReference type="NCBI Taxonomy" id="1121022"/>
    <lineage>
        <taxon>Bacteria</taxon>
        <taxon>Pseudomonadati</taxon>
        <taxon>Pseudomonadota</taxon>
        <taxon>Alphaproteobacteria</taxon>
        <taxon>Caulobacterales</taxon>
        <taxon>Caulobacteraceae</taxon>
        <taxon>Asticcacaulis</taxon>
    </lineage>
</organism>
<proteinExistence type="predicted"/>
<evidence type="ECO:0000256" key="1">
    <source>
        <dbReference type="SAM" id="SignalP"/>
    </source>
</evidence>
<reference evidence="2 3" key="1">
    <citation type="journal article" date="2014" name="Nature">
        <title>Sequential evolution of bacterial morphology by co-option of a developmental regulator.</title>
        <authorList>
            <person name="Jiang C."/>
            <person name="Brown P.J."/>
            <person name="Ducret A."/>
            <person name="Brun Y.V."/>
        </authorList>
    </citation>
    <scope>NUCLEOTIDE SEQUENCE [LARGE SCALE GENOMIC DNA]</scope>
    <source>
        <strain evidence="2 3">DSM 16100</strain>
    </source>
</reference>
<comment type="caution">
    <text evidence="2">The sequence shown here is derived from an EMBL/GenBank/DDBJ whole genome shotgun (WGS) entry which is preliminary data.</text>
</comment>
<dbReference type="AlphaFoldDB" id="V4P4Q6"/>
<dbReference type="STRING" id="1121022.GCA_000376105_03560"/>
<accession>V4P4Q6</accession>